<dbReference type="EMBL" id="CM055743">
    <property type="protein sequence ID" value="KAJ7999842.1"/>
    <property type="molecule type" value="Genomic_DNA"/>
</dbReference>
<protein>
    <submittedName>
        <fullName evidence="1">Uncharacterized protein</fullName>
    </submittedName>
</protein>
<name>A0ACC2G8E2_DALPE</name>
<comment type="caution">
    <text evidence="1">The sequence shown here is derived from an EMBL/GenBank/DDBJ whole genome shotgun (WGS) entry which is preliminary data.</text>
</comment>
<evidence type="ECO:0000313" key="1">
    <source>
        <dbReference type="EMBL" id="KAJ7999842.1"/>
    </source>
</evidence>
<sequence>MVTWAWSAPEELLLPGYLAMRSSVVRVSQQTMRACVAECASAGGSVRGDAGSVPFTGRPRYEQRHSSREIMSVISTRR</sequence>
<dbReference type="Proteomes" id="UP001157502">
    <property type="component" value="Chromosome 16"/>
</dbReference>
<evidence type="ECO:0000313" key="2">
    <source>
        <dbReference type="Proteomes" id="UP001157502"/>
    </source>
</evidence>
<proteinExistence type="predicted"/>
<reference evidence="1" key="1">
    <citation type="submission" date="2021-05" db="EMBL/GenBank/DDBJ databases">
        <authorList>
            <person name="Pan Q."/>
            <person name="Jouanno E."/>
            <person name="Zahm M."/>
            <person name="Klopp C."/>
            <person name="Cabau C."/>
            <person name="Louis A."/>
            <person name="Berthelot C."/>
            <person name="Parey E."/>
            <person name="Roest Crollius H."/>
            <person name="Montfort J."/>
            <person name="Robinson-Rechavi M."/>
            <person name="Bouchez O."/>
            <person name="Lampietro C."/>
            <person name="Lopez Roques C."/>
            <person name="Donnadieu C."/>
            <person name="Postlethwait J."/>
            <person name="Bobe J."/>
            <person name="Dillon D."/>
            <person name="Chandos A."/>
            <person name="von Hippel F."/>
            <person name="Guiguen Y."/>
        </authorList>
    </citation>
    <scope>NUCLEOTIDE SEQUENCE</scope>
    <source>
        <strain evidence="1">YG-Jan2019</strain>
    </source>
</reference>
<keyword evidence="2" id="KW-1185">Reference proteome</keyword>
<gene>
    <name evidence="1" type="ORF">DPEC_G00198600</name>
</gene>
<organism evidence="1 2">
    <name type="scientific">Dallia pectoralis</name>
    <name type="common">Alaska blackfish</name>
    <dbReference type="NCBI Taxonomy" id="75939"/>
    <lineage>
        <taxon>Eukaryota</taxon>
        <taxon>Metazoa</taxon>
        <taxon>Chordata</taxon>
        <taxon>Craniata</taxon>
        <taxon>Vertebrata</taxon>
        <taxon>Euteleostomi</taxon>
        <taxon>Actinopterygii</taxon>
        <taxon>Neopterygii</taxon>
        <taxon>Teleostei</taxon>
        <taxon>Protacanthopterygii</taxon>
        <taxon>Esociformes</taxon>
        <taxon>Umbridae</taxon>
        <taxon>Dallia</taxon>
    </lineage>
</organism>
<accession>A0ACC2G8E2</accession>